<gene>
    <name evidence="2" type="primary">LOC107217661</name>
</gene>
<accession>A0A6J0BAN8</accession>
<proteinExistence type="predicted"/>
<evidence type="ECO:0000313" key="1">
    <source>
        <dbReference type="Proteomes" id="UP000829291"/>
    </source>
</evidence>
<dbReference type="KEGG" id="nlo:107217661"/>
<dbReference type="InParanoid" id="A0A6J0BAN8"/>
<sequence>MRKDNISWGESEMKTLSPLYYVPLMLTNFQTIEINIRDQFGSPAPFASGTLTESLGKREGEGKHTRYDMTHYMQLYENQLGGEGIETIYRGAPHQRGHGIGSFLEGLFRRILRLLSSGAPAVGREALRAELNVMTDTSIEAGQWVHQKPVSSLTDDSPIEFVVPGNGDEYIDLAHAMLSVRVKLQPTAPGPPADEGNATTPHVTPVNNLLHSMFNQVDIFFNQKLVSSANNSYAYRAYIETLLNYAPPARKSYLSSALWYDSKEGVSDIYDADAVGTDRGSIDLKRVMSNARTVDLIRHLHCDVFNEDKFLLNGVELYLRLVRSRDSFCIMEAENRHKLHILETSLLIRRMKISPGILLAHARTLTKGTAKYPVTRDEVKSFTIHAGVQAETLDSVILGQLPKRVIIGFVPTKPLQISFGKDDLYVDAYHTLFSGTGIHFLNERNGIDRQQFAKGNCLLAFDLTRDLSANCTSHWSLIKHGTLRVEVRFDDALKETVNCLVYAEFDNLIEVDAARQVITDFSG</sequence>
<dbReference type="PANTHER" id="PTHR23409:SF21">
    <property type="entry name" value="CAPSID PROTEIN"/>
    <property type="match status" value="1"/>
</dbReference>
<dbReference type="InterPro" id="IPR000358">
    <property type="entry name" value="RNR_small_fam"/>
</dbReference>
<dbReference type="GO" id="GO:0004748">
    <property type="term" value="F:ribonucleoside-diphosphate reductase activity, thioredoxin disulfide as acceptor"/>
    <property type="evidence" value="ECO:0007669"/>
    <property type="project" value="TreeGrafter"/>
</dbReference>
<dbReference type="Proteomes" id="UP000829291">
    <property type="component" value="Chromosome 4"/>
</dbReference>
<dbReference type="GeneID" id="107217661"/>
<dbReference type="RefSeq" id="XP_015510763.2">
    <property type="nucleotide sequence ID" value="XM_015655277.2"/>
</dbReference>
<organism evidence="2">
    <name type="scientific">Neodiprion lecontei</name>
    <name type="common">Redheaded pine sawfly</name>
    <dbReference type="NCBI Taxonomy" id="441921"/>
    <lineage>
        <taxon>Eukaryota</taxon>
        <taxon>Metazoa</taxon>
        <taxon>Ecdysozoa</taxon>
        <taxon>Arthropoda</taxon>
        <taxon>Hexapoda</taxon>
        <taxon>Insecta</taxon>
        <taxon>Pterygota</taxon>
        <taxon>Neoptera</taxon>
        <taxon>Endopterygota</taxon>
        <taxon>Hymenoptera</taxon>
        <taxon>Tenthredinoidea</taxon>
        <taxon>Diprionidae</taxon>
        <taxon>Diprioninae</taxon>
        <taxon>Neodiprion</taxon>
    </lineage>
</organism>
<protein>
    <submittedName>
        <fullName evidence="2">Uncharacterized protein F54H12.2-like</fullName>
    </submittedName>
</protein>
<dbReference type="PANTHER" id="PTHR23409">
    <property type="entry name" value="RIBONUCLEOSIDE-DIPHOSPHATE REDUCTASE SMALL CHAIN"/>
    <property type="match status" value="1"/>
</dbReference>
<name>A0A6J0BAN8_NEOLC</name>
<reference evidence="2" key="1">
    <citation type="submission" date="2025-08" db="UniProtKB">
        <authorList>
            <consortium name="RefSeq"/>
        </authorList>
    </citation>
    <scope>IDENTIFICATION</scope>
    <source>
        <tissue evidence="2">Thorax and Abdomen</tissue>
    </source>
</reference>
<keyword evidence="1" id="KW-1185">Reference proteome</keyword>
<dbReference type="OrthoDB" id="8188373at2759"/>
<dbReference type="GO" id="GO:0009263">
    <property type="term" value="P:deoxyribonucleotide biosynthetic process"/>
    <property type="evidence" value="ECO:0007669"/>
    <property type="project" value="InterPro"/>
</dbReference>
<evidence type="ECO:0000313" key="2">
    <source>
        <dbReference type="RefSeq" id="XP_015510763.2"/>
    </source>
</evidence>
<dbReference type="GO" id="GO:0005829">
    <property type="term" value="C:cytosol"/>
    <property type="evidence" value="ECO:0007669"/>
    <property type="project" value="TreeGrafter"/>
</dbReference>